<dbReference type="FunFam" id="3.40.50.150:FF:000010">
    <property type="entry name" value="Protein-L-isoaspartate O-methyltransferase"/>
    <property type="match status" value="1"/>
</dbReference>
<dbReference type="GO" id="GO:0032259">
    <property type="term" value="P:methylation"/>
    <property type="evidence" value="ECO:0007669"/>
    <property type="project" value="UniProtKB-KW"/>
</dbReference>
<evidence type="ECO:0000256" key="3">
    <source>
        <dbReference type="ARBA" id="ARBA00022490"/>
    </source>
</evidence>
<evidence type="ECO:0000256" key="6">
    <source>
        <dbReference type="ARBA" id="ARBA00022691"/>
    </source>
</evidence>
<comment type="subcellular location">
    <subcellularLocation>
        <location evidence="1 7">Cytoplasm</location>
    </subcellularLocation>
</comment>
<keyword evidence="4 7" id="KW-0489">Methyltransferase</keyword>
<dbReference type="Proteomes" id="UP000198844">
    <property type="component" value="Unassembled WGS sequence"/>
</dbReference>
<comment type="function">
    <text evidence="7">Catalyzes the methyl esterification of L-isoaspartyl residues in peptides and proteins that result from spontaneous decomposition of normal L-aspartyl and L-asparaginyl residues. It plays a role in the repair and/or degradation of damaged proteins.</text>
</comment>
<evidence type="ECO:0000256" key="2">
    <source>
        <dbReference type="ARBA" id="ARBA00005369"/>
    </source>
</evidence>
<proteinExistence type="inferred from homology"/>
<dbReference type="EMBL" id="FPBH01000045">
    <property type="protein sequence ID" value="SFU26003.1"/>
    <property type="molecule type" value="Genomic_DNA"/>
</dbReference>
<reference evidence="8 9" key="1">
    <citation type="submission" date="2016-10" db="EMBL/GenBank/DDBJ databases">
        <authorList>
            <person name="de Groot N.N."/>
        </authorList>
    </citation>
    <scope>NUCLEOTIDE SEQUENCE [LARGE SCALE GENOMIC DNA]</scope>
    <source>
        <strain evidence="8 9">LMG 27731</strain>
    </source>
</reference>
<evidence type="ECO:0000256" key="1">
    <source>
        <dbReference type="ARBA" id="ARBA00004496"/>
    </source>
</evidence>
<evidence type="ECO:0000256" key="4">
    <source>
        <dbReference type="ARBA" id="ARBA00022603"/>
    </source>
</evidence>
<dbReference type="SUPFAM" id="SSF53335">
    <property type="entry name" value="S-adenosyl-L-methionine-dependent methyltransferases"/>
    <property type="match status" value="1"/>
</dbReference>
<dbReference type="GO" id="GO:0030091">
    <property type="term" value="P:protein repair"/>
    <property type="evidence" value="ECO:0007669"/>
    <property type="project" value="UniProtKB-UniRule"/>
</dbReference>
<evidence type="ECO:0000256" key="5">
    <source>
        <dbReference type="ARBA" id="ARBA00022679"/>
    </source>
</evidence>
<dbReference type="NCBIfam" id="TIGR00080">
    <property type="entry name" value="pimt"/>
    <property type="match status" value="1"/>
</dbReference>
<dbReference type="RefSeq" id="WP_093646267.1">
    <property type="nucleotide sequence ID" value="NZ_FPBH01000045.1"/>
</dbReference>
<organism evidence="8 9">
    <name type="scientific">Paraburkholderia aspalathi</name>
    <dbReference type="NCBI Taxonomy" id="1324617"/>
    <lineage>
        <taxon>Bacteria</taxon>
        <taxon>Pseudomonadati</taxon>
        <taxon>Pseudomonadota</taxon>
        <taxon>Betaproteobacteria</taxon>
        <taxon>Burkholderiales</taxon>
        <taxon>Burkholderiaceae</taxon>
        <taxon>Paraburkholderia</taxon>
    </lineage>
</organism>
<dbReference type="HAMAP" id="MF_00090">
    <property type="entry name" value="PIMT"/>
    <property type="match status" value="1"/>
</dbReference>
<dbReference type="PANTHER" id="PTHR11579">
    <property type="entry name" value="PROTEIN-L-ISOASPARTATE O-METHYLTRANSFERASE"/>
    <property type="match status" value="1"/>
</dbReference>
<dbReference type="InterPro" id="IPR000682">
    <property type="entry name" value="PCMT"/>
</dbReference>
<dbReference type="GO" id="GO:0005737">
    <property type="term" value="C:cytoplasm"/>
    <property type="evidence" value="ECO:0007669"/>
    <property type="project" value="UniProtKB-SubCell"/>
</dbReference>
<protein>
    <recommendedName>
        <fullName evidence="7">Protein-L-isoaspartate O-methyltransferase</fullName>
        <ecNumber evidence="7">2.1.1.77</ecNumber>
    </recommendedName>
    <alternativeName>
        <fullName evidence="7">L-isoaspartyl protein carboxyl methyltransferase</fullName>
    </alternativeName>
    <alternativeName>
        <fullName evidence="7">Protein L-isoaspartyl methyltransferase</fullName>
    </alternativeName>
    <alternativeName>
        <fullName evidence="7">Protein-beta-aspartate methyltransferase</fullName>
        <shortName evidence="7">PIMT</shortName>
    </alternativeName>
</protein>
<comment type="caution">
    <text evidence="7">Lacks conserved residue(s) required for the propagation of feature annotation.</text>
</comment>
<sequence>MHEDLAEPRETMVERQLLARGIAEPRILDAMRRVPREAFLSPDLREFAYADAALPIGAGQTITQPFIVALMLEAARLEPDDRVLEIGTGSGYAAAVLAEMLAHVDTVERHPQLAENARVRLTALGYNNVNVYAADGTLGLPQRAPFDAIIATASGPGVPPAWSAQLEIGGRLVMPVGPDPEHQRLIRLTRDSSTTYHEEMLDLVRFVPLIGAQGWGDVAGR</sequence>
<accession>A0A1I7EQ28</accession>
<evidence type="ECO:0000313" key="8">
    <source>
        <dbReference type="EMBL" id="SFU26003.1"/>
    </source>
</evidence>
<dbReference type="OrthoDB" id="9810066at2"/>
<dbReference type="Pfam" id="PF01135">
    <property type="entry name" value="PCMT"/>
    <property type="match status" value="1"/>
</dbReference>
<dbReference type="PROSITE" id="PS01279">
    <property type="entry name" value="PCMT"/>
    <property type="match status" value="1"/>
</dbReference>
<evidence type="ECO:0000313" key="9">
    <source>
        <dbReference type="Proteomes" id="UP000198844"/>
    </source>
</evidence>
<evidence type="ECO:0000256" key="7">
    <source>
        <dbReference type="HAMAP-Rule" id="MF_00090"/>
    </source>
</evidence>
<comment type="catalytic activity">
    <reaction evidence="7">
        <text>[protein]-L-isoaspartate + S-adenosyl-L-methionine = [protein]-L-isoaspartate alpha-methyl ester + S-adenosyl-L-homocysteine</text>
        <dbReference type="Rhea" id="RHEA:12705"/>
        <dbReference type="Rhea" id="RHEA-COMP:12143"/>
        <dbReference type="Rhea" id="RHEA-COMP:12144"/>
        <dbReference type="ChEBI" id="CHEBI:57856"/>
        <dbReference type="ChEBI" id="CHEBI:59789"/>
        <dbReference type="ChEBI" id="CHEBI:90596"/>
        <dbReference type="ChEBI" id="CHEBI:90598"/>
        <dbReference type="EC" id="2.1.1.77"/>
    </reaction>
</comment>
<dbReference type="PANTHER" id="PTHR11579:SF0">
    <property type="entry name" value="PROTEIN-L-ISOASPARTATE(D-ASPARTATE) O-METHYLTRANSFERASE"/>
    <property type="match status" value="1"/>
</dbReference>
<keyword evidence="3 7" id="KW-0963">Cytoplasm</keyword>
<keyword evidence="5 7" id="KW-0808">Transferase</keyword>
<keyword evidence="6 7" id="KW-0949">S-adenosyl-L-methionine</keyword>
<comment type="similarity">
    <text evidence="2 7">Belongs to the methyltransferase superfamily. L-isoaspartyl/D-aspartyl protein methyltransferase family.</text>
</comment>
<dbReference type="EC" id="2.1.1.77" evidence="7"/>
<name>A0A1I7EQ28_9BURK</name>
<dbReference type="CDD" id="cd02440">
    <property type="entry name" value="AdoMet_MTases"/>
    <property type="match status" value="1"/>
</dbReference>
<dbReference type="AlphaFoldDB" id="A0A1I7EQ28"/>
<gene>
    <name evidence="7" type="primary">pcm</name>
    <name evidence="8" type="ORF">SAMN05192563_104526</name>
</gene>
<dbReference type="NCBIfam" id="NF001453">
    <property type="entry name" value="PRK00312.1"/>
    <property type="match status" value="1"/>
</dbReference>
<dbReference type="GO" id="GO:0004719">
    <property type="term" value="F:protein-L-isoaspartate (D-aspartate) O-methyltransferase activity"/>
    <property type="evidence" value="ECO:0007669"/>
    <property type="project" value="UniProtKB-UniRule"/>
</dbReference>
<dbReference type="InterPro" id="IPR029063">
    <property type="entry name" value="SAM-dependent_MTases_sf"/>
</dbReference>
<dbReference type="Gene3D" id="3.40.50.150">
    <property type="entry name" value="Vaccinia Virus protein VP39"/>
    <property type="match status" value="1"/>
</dbReference>